<dbReference type="EMBL" id="GBRH01248509">
    <property type="protein sequence ID" value="JAD49386.1"/>
    <property type="molecule type" value="Transcribed_RNA"/>
</dbReference>
<reference evidence="1" key="2">
    <citation type="journal article" date="2015" name="Data Brief">
        <title>Shoot transcriptome of the giant reed, Arundo donax.</title>
        <authorList>
            <person name="Barrero R.A."/>
            <person name="Guerrero F.D."/>
            <person name="Moolhuijzen P."/>
            <person name="Goolsby J.A."/>
            <person name="Tidwell J."/>
            <person name="Bellgard S.E."/>
            <person name="Bellgard M.I."/>
        </authorList>
    </citation>
    <scope>NUCLEOTIDE SEQUENCE</scope>
    <source>
        <tissue evidence="1">Shoot tissue taken approximately 20 cm above the soil surface</tissue>
    </source>
</reference>
<evidence type="ECO:0000313" key="1">
    <source>
        <dbReference type="EMBL" id="JAD49386.1"/>
    </source>
</evidence>
<reference evidence="1" key="1">
    <citation type="submission" date="2014-09" db="EMBL/GenBank/DDBJ databases">
        <authorList>
            <person name="Magalhaes I.L.F."/>
            <person name="Oliveira U."/>
            <person name="Santos F.R."/>
            <person name="Vidigal T.H.D.A."/>
            <person name="Brescovit A.D."/>
            <person name="Santos A.J."/>
        </authorList>
    </citation>
    <scope>NUCLEOTIDE SEQUENCE</scope>
    <source>
        <tissue evidence="1">Shoot tissue taken approximately 20 cm above the soil surface</tissue>
    </source>
</reference>
<protein>
    <submittedName>
        <fullName evidence="1">Uncharacterized protein</fullName>
    </submittedName>
</protein>
<name>A0A0A9AE19_ARUDO</name>
<organism evidence="1">
    <name type="scientific">Arundo donax</name>
    <name type="common">Giant reed</name>
    <name type="synonym">Donax arundinaceus</name>
    <dbReference type="NCBI Taxonomy" id="35708"/>
    <lineage>
        <taxon>Eukaryota</taxon>
        <taxon>Viridiplantae</taxon>
        <taxon>Streptophyta</taxon>
        <taxon>Embryophyta</taxon>
        <taxon>Tracheophyta</taxon>
        <taxon>Spermatophyta</taxon>
        <taxon>Magnoliopsida</taxon>
        <taxon>Liliopsida</taxon>
        <taxon>Poales</taxon>
        <taxon>Poaceae</taxon>
        <taxon>PACMAD clade</taxon>
        <taxon>Arundinoideae</taxon>
        <taxon>Arundineae</taxon>
        <taxon>Arundo</taxon>
    </lineage>
</organism>
<dbReference type="AlphaFoldDB" id="A0A0A9AE19"/>
<sequence>MKTSAATFFQGLSVHFQVSQFEQIQFKSVRTNPRLQAIVTVKAMLRSLNHDV</sequence>
<proteinExistence type="predicted"/>
<accession>A0A0A9AE19</accession>